<keyword evidence="3" id="KW-0067">ATP-binding</keyword>
<dbReference type="EMBL" id="BSUY01000001">
    <property type="protein sequence ID" value="GMA84318.1"/>
    <property type="molecule type" value="Genomic_DNA"/>
</dbReference>
<dbReference type="InterPro" id="IPR002698">
    <property type="entry name" value="FTHF_cligase"/>
</dbReference>
<name>A0ABQ6JA42_9GAMM</name>
<dbReference type="NCBIfam" id="TIGR02727">
    <property type="entry name" value="MTHFS_bact"/>
    <property type="match status" value="1"/>
</dbReference>
<dbReference type="SUPFAM" id="SSF100950">
    <property type="entry name" value="NagB/RpiA/CoA transferase-like"/>
    <property type="match status" value="1"/>
</dbReference>
<comment type="caution">
    <text evidence="4">The sequence shown here is derived from an EMBL/GenBank/DDBJ whole genome shotgun (WGS) entry which is preliminary data.</text>
</comment>
<keyword evidence="5" id="KW-1185">Reference proteome</keyword>
<comment type="similarity">
    <text evidence="1">Belongs to the 5-formyltetrahydrofolate cyclo-ligase family.</text>
</comment>
<gene>
    <name evidence="4" type="ORF">GCM10025855_38510</name>
</gene>
<evidence type="ECO:0000313" key="4">
    <source>
        <dbReference type="EMBL" id="GMA84318.1"/>
    </source>
</evidence>
<dbReference type="Pfam" id="PF01812">
    <property type="entry name" value="5-FTHF_cyc-lig"/>
    <property type="match status" value="1"/>
</dbReference>
<dbReference type="InterPro" id="IPR024185">
    <property type="entry name" value="FTHF_cligase-like_sf"/>
</dbReference>
<sequence length="97" mass="10761">MQPNQFGILEPKLAVRAIIPVTELDIVITPLVAFDAVGNRMGMGGGYYDRTLANWQLQGKPLPMGYAHDCQQVPSLPCEHWDVPLPMIITPSRVLTF</sequence>
<proteinExistence type="inferred from homology"/>
<accession>A0ABQ6JA42</accession>
<dbReference type="Gene3D" id="3.40.50.10420">
    <property type="entry name" value="NagB/RpiA/CoA transferase-like"/>
    <property type="match status" value="1"/>
</dbReference>
<evidence type="ECO:0000256" key="2">
    <source>
        <dbReference type="ARBA" id="ARBA00022741"/>
    </source>
</evidence>
<dbReference type="InterPro" id="IPR037171">
    <property type="entry name" value="NagB/RpiA_transferase-like"/>
</dbReference>
<dbReference type="Proteomes" id="UP001157046">
    <property type="component" value="Unassembled WGS sequence"/>
</dbReference>
<dbReference type="PANTHER" id="PTHR23407">
    <property type="entry name" value="ATPASE INHIBITOR/5-FORMYLTETRAHYDROFOLATE CYCLO-LIGASE"/>
    <property type="match status" value="1"/>
</dbReference>
<evidence type="ECO:0000256" key="1">
    <source>
        <dbReference type="ARBA" id="ARBA00010638"/>
    </source>
</evidence>
<evidence type="ECO:0008006" key="6">
    <source>
        <dbReference type="Google" id="ProtNLM"/>
    </source>
</evidence>
<dbReference type="PANTHER" id="PTHR23407:SF1">
    <property type="entry name" value="5-FORMYLTETRAHYDROFOLATE CYCLO-LIGASE"/>
    <property type="match status" value="1"/>
</dbReference>
<keyword evidence="2" id="KW-0547">Nucleotide-binding</keyword>
<organism evidence="4 5">
    <name type="scientific">Shewanella glacialipiscicola</name>
    <dbReference type="NCBI Taxonomy" id="614069"/>
    <lineage>
        <taxon>Bacteria</taxon>
        <taxon>Pseudomonadati</taxon>
        <taxon>Pseudomonadota</taxon>
        <taxon>Gammaproteobacteria</taxon>
        <taxon>Alteromonadales</taxon>
        <taxon>Shewanellaceae</taxon>
        <taxon>Shewanella</taxon>
    </lineage>
</organism>
<reference evidence="5" key="1">
    <citation type="journal article" date="2019" name="Int. J. Syst. Evol. Microbiol.">
        <title>The Global Catalogue of Microorganisms (GCM) 10K type strain sequencing project: providing services to taxonomists for standard genome sequencing and annotation.</title>
        <authorList>
            <consortium name="The Broad Institute Genomics Platform"/>
            <consortium name="The Broad Institute Genome Sequencing Center for Infectious Disease"/>
            <person name="Wu L."/>
            <person name="Ma J."/>
        </authorList>
    </citation>
    <scope>NUCLEOTIDE SEQUENCE [LARGE SCALE GENOMIC DNA]</scope>
    <source>
        <strain evidence="5">NBRC 102030</strain>
    </source>
</reference>
<evidence type="ECO:0000256" key="3">
    <source>
        <dbReference type="ARBA" id="ARBA00022840"/>
    </source>
</evidence>
<protein>
    <recommendedName>
        <fullName evidence="6">5-formyltetrahydrofolate cyclo-ligase</fullName>
    </recommendedName>
</protein>
<evidence type="ECO:0000313" key="5">
    <source>
        <dbReference type="Proteomes" id="UP001157046"/>
    </source>
</evidence>